<organism evidence="12 13">
    <name type="scientific">Trichuris trichiura</name>
    <name type="common">Whipworm</name>
    <name type="synonym">Trichocephalus trichiurus</name>
    <dbReference type="NCBI Taxonomy" id="36087"/>
    <lineage>
        <taxon>Eukaryota</taxon>
        <taxon>Metazoa</taxon>
        <taxon>Ecdysozoa</taxon>
        <taxon>Nematoda</taxon>
        <taxon>Enoplea</taxon>
        <taxon>Dorylaimia</taxon>
        <taxon>Trichinellida</taxon>
        <taxon>Trichuridae</taxon>
        <taxon>Trichuris</taxon>
    </lineage>
</organism>
<protein>
    <recommendedName>
        <fullName evidence="5">Elongator complex protein 2</fullName>
    </recommendedName>
</protein>
<feature type="repeat" description="WD" evidence="11">
    <location>
        <begin position="163"/>
        <end position="189"/>
    </location>
</feature>
<dbReference type="STRING" id="36087.A0A077Z4J7"/>
<keyword evidence="6" id="KW-0963">Cytoplasm</keyword>
<dbReference type="InterPro" id="IPR037289">
    <property type="entry name" value="Elp2"/>
</dbReference>
<gene>
    <name evidence="12" type="ORF">TTRE_0000367401</name>
</gene>
<evidence type="ECO:0000256" key="11">
    <source>
        <dbReference type="PROSITE-ProRule" id="PRU00221"/>
    </source>
</evidence>
<dbReference type="GO" id="GO:0033588">
    <property type="term" value="C:elongator holoenzyme complex"/>
    <property type="evidence" value="ECO:0007669"/>
    <property type="project" value="InterPro"/>
</dbReference>
<sequence length="306" mass="34251">MPTGHFSAVNDLAWDPHGMYLLSCSADRTSRLFAEWKVSGSKVRNVSKMFHNNAKSATVATLGLTNRPVYEDAVSGNSTPAVANADDITLEYPVETEPLHNDYLAQKTLWPEIQKLYGHGFEIFSVASNHAGTVVASACKASRPEHAAVILWSVDEGVPKSELTGHRLTVTRIAFSPDDSLLLTVSRDRKWCLFRKQSGDFDYAMVLIHSCTKCSHTRVIWDCAWAPCGNFFFTASRDKRAIAWQFTLSNGEQPKVDVLRTSAKLFEDSVTAIDVIPCHLMSLCDEPFERYYFSCIYYIGGRNRFS</sequence>
<keyword evidence="10" id="KW-0539">Nucleus</keyword>
<dbReference type="InterPro" id="IPR001680">
    <property type="entry name" value="WD40_rpt"/>
</dbReference>
<name>A0A077Z4J7_TRITR</name>
<evidence type="ECO:0000256" key="8">
    <source>
        <dbReference type="ARBA" id="ARBA00022694"/>
    </source>
</evidence>
<evidence type="ECO:0000256" key="9">
    <source>
        <dbReference type="ARBA" id="ARBA00022737"/>
    </source>
</evidence>
<keyword evidence="8" id="KW-0819">tRNA processing</keyword>
<comment type="pathway">
    <text evidence="3">tRNA modification; 5-methoxycarbonylmethyl-2-thiouridine-tRNA biosynthesis.</text>
</comment>
<evidence type="ECO:0000256" key="6">
    <source>
        <dbReference type="ARBA" id="ARBA00022490"/>
    </source>
</evidence>
<reference evidence="12" key="1">
    <citation type="submission" date="2014-01" db="EMBL/GenBank/DDBJ databases">
        <authorList>
            <person name="Aslett M."/>
        </authorList>
    </citation>
    <scope>NUCLEOTIDE SEQUENCE</scope>
</reference>
<keyword evidence="13" id="KW-1185">Reference proteome</keyword>
<dbReference type="AlphaFoldDB" id="A0A077Z4J7"/>
<comment type="subcellular location">
    <subcellularLocation>
        <location evidence="2">Cytoplasm</location>
    </subcellularLocation>
    <subcellularLocation>
        <location evidence="1">Nucleus</location>
    </subcellularLocation>
</comment>
<dbReference type="OrthoDB" id="27911at2759"/>
<evidence type="ECO:0000256" key="3">
    <source>
        <dbReference type="ARBA" id="ARBA00005043"/>
    </source>
</evidence>
<dbReference type="PANTHER" id="PTHR44111">
    <property type="entry name" value="ELONGATOR COMPLEX PROTEIN 2"/>
    <property type="match status" value="1"/>
</dbReference>
<evidence type="ECO:0000256" key="4">
    <source>
        <dbReference type="ARBA" id="ARBA00005881"/>
    </source>
</evidence>
<evidence type="ECO:0000256" key="2">
    <source>
        <dbReference type="ARBA" id="ARBA00004496"/>
    </source>
</evidence>
<dbReference type="PANTHER" id="PTHR44111:SF1">
    <property type="entry name" value="ELONGATOR COMPLEX PROTEIN 2"/>
    <property type="match status" value="1"/>
</dbReference>
<dbReference type="PROSITE" id="PS50082">
    <property type="entry name" value="WD_REPEATS_2"/>
    <property type="match status" value="2"/>
</dbReference>
<dbReference type="UniPathway" id="UPA00988"/>
<dbReference type="Gene3D" id="2.130.10.10">
    <property type="entry name" value="YVTN repeat-like/Quinoprotein amine dehydrogenase"/>
    <property type="match status" value="2"/>
</dbReference>
<dbReference type="SUPFAM" id="SSF50978">
    <property type="entry name" value="WD40 repeat-like"/>
    <property type="match status" value="1"/>
</dbReference>
<dbReference type="GO" id="GO:0005737">
    <property type="term" value="C:cytoplasm"/>
    <property type="evidence" value="ECO:0007669"/>
    <property type="project" value="UniProtKB-SubCell"/>
</dbReference>
<feature type="repeat" description="WD" evidence="11">
    <location>
        <begin position="2"/>
        <end position="33"/>
    </location>
</feature>
<dbReference type="Pfam" id="PF00400">
    <property type="entry name" value="WD40"/>
    <property type="match status" value="3"/>
</dbReference>
<keyword evidence="7 11" id="KW-0853">WD repeat</keyword>
<keyword evidence="9" id="KW-0677">Repeat</keyword>
<dbReference type="Proteomes" id="UP000030665">
    <property type="component" value="Unassembled WGS sequence"/>
</dbReference>
<dbReference type="EMBL" id="HG805952">
    <property type="protein sequence ID" value="CDW55402.1"/>
    <property type="molecule type" value="Genomic_DNA"/>
</dbReference>
<reference evidence="12" key="2">
    <citation type="submission" date="2014-03" db="EMBL/GenBank/DDBJ databases">
        <title>The whipworm genome and dual-species transcriptomics of an intimate host-pathogen interaction.</title>
        <authorList>
            <person name="Foth B.J."/>
            <person name="Tsai I.J."/>
            <person name="Reid A.J."/>
            <person name="Bancroft A.J."/>
            <person name="Nichol S."/>
            <person name="Tracey A."/>
            <person name="Holroyd N."/>
            <person name="Cotton J.A."/>
            <person name="Stanley E.J."/>
            <person name="Zarowiecki M."/>
            <person name="Liu J.Z."/>
            <person name="Huckvale T."/>
            <person name="Cooper P.J."/>
            <person name="Grencis R.K."/>
            <person name="Berriman M."/>
        </authorList>
    </citation>
    <scope>NUCLEOTIDE SEQUENCE [LARGE SCALE GENOMIC DNA]</scope>
</reference>
<dbReference type="GO" id="GO:0002098">
    <property type="term" value="P:tRNA wobble uridine modification"/>
    <property type="evidence" value="ECO:0007669"/>
    <property type="project" value="InterPro"/>
</dbReference>
<evidence type="ECO:0000256" key="10">
    <source>
        <dbReference type="ARBA" id="ARBA00023242"/>
    </source>
</evidence>
<evidence type="ECO:0000256" key="5">
    <source>
        <dbReference type="ARBA" id="ARBA00020267"/>
    </source>
</evidence>
<evidence type="ECO:0000313" key="12">
    <source>
        <dbReference type="EMBL" id="CDW55402.1"/>
    </source>
</evidence>
<dbReference type="SMART" id="SM00320">
    <property type="entry name" value="WD40"/>
    <property type="match status" value="4"/>
</dbReference>
<dbReference type="InterPro" id="IPR015943">
    <property type="entry name" value="WD40/YVTN_repeat-like_dom_sf"/>
</dbReference>
<comment type="similarity">
    <text evidence="4">Belongs to the WD repeat ELP2 family.</text>
</comment>
<dbReference type="GO" id="GO:0005634">
    <property type="term" value="C:nucleus"/>
    <property type="evidence" value="ECO:0007669"/>
    <property type="project" value="UniProtKB-SubCell"/>
</dbReference>
<accession>A0A077Z4J7</accession>
<evidence type="ECO:0000256" key="7">
    <source>
        <dbReference type="ARBA" id="ARBA00022574"/>
    </source>
</evidence>
<evidence type="ECO:0000313" key="13">
    <source>
        <dbReference type="Proteomes" id="UP000030665"/>
    </source>
</evidence>
<evidence type="ECO:0000256" key="1">
    <source>
        <dbReference type="ARBA" id="ARBA00004123"/>
    </source>
</evidence>
<dbReference type="InterPro" id="IPR036322">
    <property type="entry name" value="WD40_repeat_dom_sf"/>
</dbReference>
<proteinExistence type="inferred from homology"/>